<dbReference type="GO" id="GO:0046872">
    <property type="term" value="F:metal ion binding"/>
    <property type="evidence" value="ECO:0007669"/>
    <property type="project" value="UniProtKB-KW"/>
</dbReference>
<dbReference type="CDD" id="cd04867">
    <property type="entry name" value="TGS_YchF_OLA1"/>
    <property type="match status" value="1"/>
</dbReference>
<dbReference type="SUPFAM" id="SSF52540">
    <property type="entry name" value="P-loop containing nucleoside triphosphate hydrolases"/>
    <property type="match status" value="1"/>
</dbReference>
<comment type="similarity">
    <text evidence="6">Belongs to the TRAFAC class OBG-HflX-like GTPase superfamily. OBG GTPase family. YchF/OLA1 subfamily.</text>
</comment>
<organism evidence="9 10">
    <name type="scientific">Hydrogenibacillus schlegelii</name>
    <name type="common">Bacillus schlegelii</name>
    <dbReference type="NCBI Taxonomy" id="1484"/>
    <lineage>
        <taxon>Bacteria</taxon>
        <taxon>Bacillati</taxon>
        <taxon>Bacillota</taxon>
        <taxon>Bacilli</taxon>
        <taxon>Bacillales</taxon>
        <taxon>Bacillales Family X. Incertae Sedis</taxon>
        <taxon>Hydrogenibacillus</taxon>
    </lineage>
</organism>
<dbReference type="InterPro" id="IPR012676">
    <property type="entry name" value="TGS-like"/>
</dbReference>
<dbReference type="InterPro" id="IPR004396">
    <property type="entry name" value="ATPase_YchF/OLA1"/>
</dbReference>
<feature type="domain" description="TGS" evidence="8">
    <location>
        <begin position="280"/>
        <end position="364"/>
    </location>
</feature>
<dbReference type="Gene3D" id="1.10.150.300">
    <property type="entry name" value="TGS-like domain"/>
    <property type="match status" value="1"/>
</dbReference>
<evidence type="ECO:0000313" key="9">
    <source>
        <dbReference type="EMBL" id="MBT9282120.1"/>
    </source>
</evidence>
<evidence type="ECO:0000313" key="10">
    <source>
        <dbReference type="Proteomes" id="UP000748108"/>
    </source>
</evidence>
<dbReference type="Proteomes" id="UP000748108">
    <property type="component" value="Unassembled WGS sequence"/>
</dbReference>
<dbReference type="InterPro" id="IPR031167">
    <property type="entry name" value="G_OBG"/>
</dbReference>
<keyword evidence="2" id="KW-0479">Metal-binding</keyword>
<dbReference type="InterPro" id="IPR004095">
    <property type="entry name" value="TGS"/>
</dbReference>
<dbReference type="GO" id="GO:0005525">
    <property type="term" value="F:GTP binding"/>
    <property type="evidence" value="ECO:0007669"/>
    <property type="project" value="InterPro"/>
</dbReference>
<dbReference type="Pfam" id="PF06071">
    <property type="entry name" value="YchF-GTPase_C"/>
    <property type="match status" value="1"/>
</dbReference>
<keyword evidence="4 6" id="KW-0067">ATP-binding</keyword>
<dbReference type="PRINTS" id="PR00326">
    <property type="entry name" value="GTP1OBG"/>
</dbReference>
<accession>A0A947CYD4</accession>
<protein>
    <recommendedName>
        <fullName evidence="6">Ribosome-binding ATPase YchF</fullName>
    </recommendedName>
</protein>
<dbReference type="AlphaFoldDB" id="A0A947CYD4"/>
<dbReference type="Gene3D" id="3.40.50.300">
    <property type="entry name" value="P-loop containing nucleotide triphosphate hydrolases"/>
    <property type="match status" value="1"/>
</dbReference>
<dbReference type="InterPro" id="IPR023192">
    <property type="entry name" value="TGS-like_dom_sf"/>
</dbReference>
<dbReference type="PROSITE" id="PS51880">
    <property type="entry name" value="TGS"/>
    <property type="match status" value="1"/>
</dbReference>
<dbReference type="InterPro" id="IPR027417">
    <property type="entry name" value="P-loop_NTPase"/>
</dbReference>
<evidence type="ECO:0000256" key="1">
    <source>
        <dbReference type="ARBA" id="ARBA00001946"/>
    </source>
</evidence>
<dbReference type="FunFam" id="3.10.20.30:FF:000001">
    <property type="entry name" value="Ribosome-binding ATPase YchF"/>
    <property type="match status" value="1"/>
</dbReference>
<dbReference type="SUPFAM" id="SSF81271">
    <property type="entry name" value="TGS-like"/>
    <property type="match status" value="1"/>
</dbReference>
<dbReference type="InterPro" id="IPR041706">
    <property type="entry name" value="YchF_N"/>
</dbReference>
<evidence type="ECO:0000256" key="5">
    <source>
        <dbReference type="ARBA" id="ARBA00022842"/>
    </source>
</evidence>
<sequence>MSRSAGIVGLPNVGKSTLFNALTGAGAEAANYPFCTIEPNVGIAAVPDPRLDALAALFRPEKTTPAVFRFVDIAGLVEGASRGEGLGNQFLHHIREVDAILHVVRAFDDPNVTHVFGSVDPVRDIDVIETELILADLETVGRRLERTARQAKSGDGAAKKALDGLERLKAHLDAGRPARTFPADEEEQALLRELFLLSQKPVLYIANVDEASYLEGTPPSHVRAIEARAEAEGAEVIVLSAALEAELRALPPEERTAYLAAYGLEETALDRVIRSAYRLLGWRTFFTAGEKEVRAWTIPAGARAPEAGGVIHSDFERGFIRAEVVAYDDLLRAGSLARARELGLVRLEGKDYVVQDGDVITFRFNV</sequence>
<gene>
    <name evidence="6 9" type="primary">ychF</name>
    <name evidence="9" type="ORF">KM312_05625</name>
</gene>
<dbReference type="InterPro" id="IPR013029">
    <property type="entry name" value="YchF_C"/>
</dbReference>
<dbReference type="CDD" id="cd01900">
    <property type="entry name" value="YchF"/>
    <property type="match status" value="1"/>
</dbReference>
<dbReference type="GO" id="GO:0005524">
    <property type="term" value="F:ATP binding"/>
    <property type="evidence" value="ECO:0007669"/>
    <property type="project" value="UniProtKB-UniRule"/>
</dbReference>
<dbReference type="GO" id="GO:0043023">
    <property type="term" value="F:ribosomal large subunit binding"/>
    <property type="evidence" value="ECO:0007669"/>
    <property type="project" value="UniProtKB-UniRule"/>
</dbReference>
<dbReference type="PROSITE" id="PS51710">
    <property type="entry name" value="G_OBG"/>
    <property type="match status" value="1"/>
</dbReference>
<dbReference type="PANTHER" id="PTHR23305">
    <property type="entry name" value="OBG GTPASE FAMILY"/>
    <property type="match status" value="1"/>
</dbReference>
<proteinExistence type="inferred from homology"/>
<evidence type="ECO:0000256" key="2">
    <source>
        <dbReference type="ARBA" id="ARBA00022723"/>
    </source>
</evidence>
<dbReference type="InterPro" id="IPR012675">
    <property type="entry name" value="Beta-grasp_dom_sf"/>
</dbReference>
<comment type="cofactor">
    <cofactor evidence="1">
        <name>Mg(2+)</name>
        <dbReference type="ChEBI" id="CHEBI:18420"/>
    </cofactor>
</comment>
<dbReference type="GO" id="GO:0005737">
    <property type="term" value="C:cytoplasm"/>
    <property type="evidence" value="ECO:0007669"/>
    <property type="project" value="TreeGrafter"/>
</dbReference>
<reference evidence="9" key="1">
    <citation type="journal article" date="2021" name="Microbiology">
        <title>Metagenomic Analysis of the Microbial Community in the Underground Coal Fire Area (Kemerovo Region, Russia) Revealed Predominance of Thermophilic Members of the Phyla Deinococcus-thermus, Aquificae, and Firmicutes.</title>
        <authorList>
            <person name="Kadnikov V."/>
            <person name="Mardanov A.V."/>
            <person name="Beletsky A.V."/>
            <person name="Karnachuk O.V."/>
            <person name="Ravin N.V."/>
        </authorList>
    </citation>
    <scope>NUCLEOTIDE SEQUENCE</scope>
    <source>
        <strain evidence="9">RBS10-49</strain>
    </source>
</reference>
<dbReference type="PANTHER" id="PTHR23305:SF18">
    <property type="entry name" value="OBG-TYPE G DOMAIN-CONTAINING PROTEIN"/>
    <property type="match status" value="1"/>
</dbReference>
<feature type="domain" description="OBG-type G" evidence="7">
    <location>
        <begin position="3"/>
        <end position="259"/>
    </location>
</feature>
<evidence type="ECO:0000259" key="7">
    <source>
        <dbReference type="PROSITE" id="PS51710"/>
    </source>
</evidence>
<dbReference type="PIRSF" id="PIRSF006641">
    <property type="entry name" value="CHP00092"/>
    <property type="match status" value="1"/>
</dbReference>
<evidence type="ECO:0000256" key="3">
    <source>
        <dbReference type="ARBA" id="ARBA00022741"/>
    </source>
</evidence>
<name>A0A947CYD4_HYDSH</name>
<dbReference type="HAMAP" id="MF_00944">
    <property type="entry name" value="YchF_OLA1_ATPase"/>
    <property type="match status" value="1"/>
</dbReference>
<comment type="function">
    <text evidence="6">ATPase that binds to both the 70S ribosome and the 50S ribosomal subunit in a nucleotide-independent manner.</text>
</comment>
<keyword evidence="3 6" id="KW-0547">Nucleotide-binding</keyword>
<dbReference type="Gene3D" id="3.10.20.30">
    <property type="match status" value="1"/>
</dbReference>
<dbReference type="NCBIfam" id="TIGR00092">
    <property type="entry name" value="redox-regulated ATPase YchF"/>
    <property type="match status" value="1"/>
</dbReference>
<evidence type="ECO:0000256" key="4">
    <source>
        <dbReference type="ARBA" id="ARBA00022840"/>
    </source>
</evidence>
<comment type="caution">
    <text evidence="9">The sequence shown here is derived from an EMBL/GenBank/DDBJ whole genome shotgun (WGS) entry which is preliminary data.</text>
</comment>
<dbReference type="GO" id="GO:0016887">
    <property type="term" value="F:ATP hydrolysis activity"/>
    <property type="evidence" value="ECO:0007669"/>
    <property type="project" value="UniProtKB-UniRule"/>
</dbReference>
<keyword evidence="5" id="KW-0460">Magnesium</keyword>
<dbReference type="FunFam" id="1.10.150.300:FF:000001">
    <property type="entry name" value="Ribosome-binding ATPase YchF"/>
    <property type="match status" value="1"/>
</dbReference>
<evidence type="ECO:0000259" key="8">
    <source>
        <dbReference type="PROSITE" id="PS51880"/>
    </source>
</evidence>
<dbReference type="InterPro" id="IPR006073">
    <property type="entry name" value="GTP-bd"/>
</dbReference>
<dbReference type="EMBL" id="JAHHQF010000050">
    <property type="protein sequence ID" value="MBT9282120.1"/>
    <property type="molecule type" value="Genomic_DNA"/>
</dbReference>
<dbReference type="Pfam" id="PF01926">
    <property type="entry name" value="MMR_HSR1"/>
    <property type="match status" value="1"/>
</dbReference>
<feature type="binding site" evidence="6">
    <location>
        <begin position="12"/>
        <end position="17"/>
    </location>
    <ligand>
        <name>ATP</name>
        <dbReference type="ChEBI" id="CHEBI:30616"/>
    </ligand>
</feature>
<evidence type="ECO:0000256" key="6">
    <source>
        <dbReference type="HAMAP-Rule" id="MF_00944"/>
    </source>
</evidence>